<organism evidence="1 2">
    <name type="scientific">Panagrolaimus sp. PS1159</name>
    <dbReference type="NCBI Taxonomy" id="55785"/>
    <lineage>
        <taxon>Eukaryota</taxon>
        <taxon>Metazoa</taxon>
        <taxon>Ecdysozoa</taxon>
        <taxon>Nematoda</taxon>
        <taxon>Chromadorea</taxon>
        <taxon>Rhabditida</taxon>
        <taxon>Tylenchina</taxon>
        <taxon>Panagrolaimomorpha</taxon>
        <taxon>Panagrolaimoidea</taxon>
        <taxon>Panagrolaimidae</taxon>
        <taxon>Panagrolaimus</taxon>
    </lineage>
</organism>
<reference evidence="2" key="1">
    <citation type="submission" date="2022-11" db="UniProtKB">
        <authorList>
            <consortium name="WormBaseParasite"/>
        </authorList>
    </citation>
    <scope>IDENTIFICATION</scope>
</reference>
<evidence type="ECO:0000313" key="1">
    <source>
        <dbReference type="Proteomes" id="UP000887580"/>
    </source>
</evidence>
<dbReference type="WBParaSite" id="PS1159_v2.g3325.t1">
    <property type="protein sequence ID" value="PS1159_v2.g3325.t1"/>
    <property type="gene ID" value="PS1159_v2.g3325"/>
</dbReference>
<proteinExistence type="predicted"/>
<sequence>MLEIQYPARNYAIGSWKYQWKNMTKDDIHLSLNDGQSTFFYTSLAFYDTTNSSMVLRIDEKDIMEIRKKIAEIKDSKKTLNTSSSSSTTSGYASSEDLLKFHPQQLII</sequence>
<evidence type="ECO:0000313" key="2">
    <source>
        <dbReference type="WBParaSite" id="PS1159_v2.g3325.t1"/>
    </source>
</evidence>
<name>A0AC35GC27_9BILA</name>
<protein>
    <submittedName>
        <fullName evidence="2">Uncharacterized protein</fullName>
    </submittedName>
</protein>
<dbReference type="Proteomes" id="UP000887580">
    <property type="component" value="Unplaced"/>
</dbReference>
<accession>A0AC35GC27</accession>